<dbReference type="RefSeq" id="WP_178933508.1">
    <property type="nucleotide sequence ID" value="NZ_JACBAZ010000005.1"/>
</dbReference>
<dbReference type="EMBL" id="JACBAZ010000005">
    <property type="protein sequence ID" value="NWK56711.1"/>
    <property type="molecule type" value="Genomic_DNA"/>
</dbReference>
<keyword evidence="2" id="KW-1185">Reference proteome</keyword>
<dbReference type="AlphaFoldDB" id="A0A851GLK2"/>
<evidence type="ECO:0000313" key="2">
    <source>
        <dbReference type="Proteomes" id="UP000557872"/>
    </source>
</evidence>
<proteinExistence type="predicted"/>
<accession>A0A851GLK2</accession>
<protein>
    <submittedName>
        <fullName evidence="1">Uncharacterized protein</fullName>
    </submittedName>
</protein>
<gene>
    <name evidence="1" type="ORF">HW115_13895</name>
</gene>
<organism evidence="1 2">
    <name type="scientific">Oceaniferula marina</name>
    <dbReference type="NCBI Taxonomy" id="2748318"/>
    <lineage>
        <taxon>Bacteria</taxon>
        <taxon>Pseudomonadati</taxon>
        <taxon>Verrucomicrobiota</taxon>
        <taxon>Verrucomicrobiia</taxon>
        <taxon>Verrucomicrobiales</taxon>
        <taxon>Verrucomicrobiaceae</taxon>
        <taxon>Oceaniferula</taxon>
    </lineage>
</organism>
<comment type="caution">
    <text evidence="1">The sequence shown here is derived from an EMBL/GenBank/DDBJ whole genome shotgun (WGS) entry which is preliminary data.</text>
</comment>
<dbReference type="InterPro" id="IPR036280">
    <property type="entry name" value="Multihaem_cyt_sf"/>
</dbReference>
<dbReference type="Proteomes" id="UP000557872">
    <property type="component" value="Unassembled WGS sequence"/>
</dbReference>
<name>A0A851GLK2_9BACT</name>
<reference evidence="1 2" key="1">
    <citation type="submission" date="2020-07" db="EMBL/GenBank/DDBJ databases">
        <title>Roseicoccus Jingziensis gen. nov., sp. nov., isolated from coastal seawater.</title>
        <authorList>
            <person name="Feng X."/>
        </authorList>
    </citation>
    <scope>NUCLEOTIDE SEQUENCE [LARGE SCALE GENOMIC DNA]</scope>
    <source>
        <strain evidence="1 2">N1E253</strain>
    </source>
</reference>
<dbReference type="SUPFAM" id="SSF48695">
    <property type="entry name" value="Multiheme cytochromes"/>
    <property type="match status" value="1"/>
</dbReference>
<evidence type="ECO:0000313" key="1">
    <source>
        <dbReference type="EMBL" id="NWK56711.1"/>
    </source>
</evidence>
<dbReference type="Gene3D" id="3.90.10.10">
    <property type="entry name" value="Cytochrome C3"/>
    <property type="match status" value="1"/>
</dbReference>
<sequence>MQEITKTGRIVVVIALLIIAGLLSATAVSLMQGSATSDRDELETWTPGDKQHFVEVRKPDHIPMVDSGKKDKDGNPVMVRCNNCHDTQKTNMLTENAKDLKNFHQHMSFQHQSLKCVSCHNPDDHESLRLADSSTISFVNVIELCAQCHGPQYRDFKNGSHGGMTGYWDLSRGGRKRNNCVDCHDPHHPAYPKVMPVFPPKSRVGTTGTSKH</sequence>